<dbReference type="GeneID" id="65098147"/>
<accession>A0A8E7AVV0</accession>
<sequence length="124" mass="14612">MRILRSNRHKYCADGSFMKEFILDTEVTPVFLDFLKHYGSLEILPGLGEGFYKFEKTDCFSIKGFLNESSFEVRFKKEVMEFTSDFLYSILYCYQNGKPDYTTLNRRDAALMERVKTRLHGNKS</sequence>
<name>A0A8E7AVV0_9EURY</name>
<keyword evidence="2" id="KW-1185">Reference proteome</keyword>
<protein>
    <submittedName>
        <fullName evidence="1">Uncharacterized protein</fullName>
    </submittedName>
</protein>
<dbReference type="Proteomes" id="UP000680656">
    <property type="component" value="Chromosome"/>
</dbReference>
<dbReference type="KEGG" id="mrtj:KHC33_13145"/>
<dbReference type="EMBL" id="CP075546">
    <property type="protein sequence ID" value="QVV88265.1"/>
    <property type="molecule type" value="Genomic_DNA"/>
</dbReference>
<proteinExistence type="predicted"/>
<evidence type="ECO:0000313" key="1">
    <source>
        <dbReference type="EMBL" id="QVV88265.1"/>
    </source>
</evidence>
<dbReference type="RefSeq" id="WP_214419081.1">
    <property type="nucleotide sequence ID" value="NZ_CP075546.1"/>
</dbReference>
<evidence type="ECO:0000313" key="2">
    <source>
        <dbReference type="Proteomes" id="UP000680656"/>
    </source>
</evidence>
<gene>
    <name evidence="1" type="ORF">KHC33_13145</name>
</gene>
<reference evidence="1 2" key="1">
    <citation type="submission" date="2021-05" db="EMBL/GenBank/DDBJ databases">
        <title>A novel Methanospirillum isolate from a pyrite-forming mixed culture.</title>
        <authorList>
            <person name="Bunk B."/>
            <person name="Sproer C."/>
            <person name="Spring S."/>
            <person name="Pester M."/>
        </authorList>
    </citation>
    <scope>NUCLEOTIDE SEQUENCE [LARGE SCALE GENOMIC DNA]</scope>
    <source>
        <strain evidence="1 2">J.3.6.1-F.2.7.3</strain>
    </source>
</reference>
<organism evidence="1 2">
    <name type="scientific">Methanospirillum purgamenti</name>
    <dbReference type="NCBI Taxonomy" id="2834276"/>
    <lineage>
        <taxon>Archaea</taxon>
        <taxon>Methanobacteriati</taxon>
        <taxon>Methanobacteriota</taxon>
        <taxon>Stenosarchaea group</taxon>
        <taxon>Methanomicrobia</taxon>
        <taxon>Methanomicrobiales</taxon>
        <taxon>Methanospirillaceae</taxon>
        <taxon>Methanospirillum</taxon>
    </lineage>
</organism>
<dbReference type="AlphaFoldDB" id="A0A8E7AVV0"/>